<dbReference type="AlphaFoldDB" id="A0A174KQW4"/>
<dbReference type="Proteomes" id="UP000095606">
    <property type="component" value="Unassembled WGS sequence"/>
</dbReference>
<dbReference type="EMBL" id="CZAE01000007">
    <property type="protein sequence ID" value="CUP12846.1"/>
    <property type="molecule type" value="Genomic_DNA"/>
</dbReference>
<accession>A0A174KQW4</accession>
<reference evidence="1 2" key="1">
    <citation type="submission" date="2015-09" db="EMBL/GenBank/DDBJ databases">
        <authorList>
            <consortium name="Pathogen Informatics"/>
        </authorList>
    </citation>
    <scope>NUCLEOTIDE SEQUENCE [LARGE SCALE GENOMIC DNA]</scope>
    <source>
        <strain evidence="1 2">2789STDY5834846</strain>
    </source>
</reference>
<proteinExistence type="predicted"/>
<evidence type="ECO:0000313" key="1">
    <source>
        <dbReference type="EMBL" id="CUP12846.1"/>
    </source>
</evidence>
<dbReference type="Gene3D" id="3.10.450.50">
    <property type="match status" value="1"/>
</dbReference>
<evidence type="ECO:0000313" key="2">
    <source>
        <dbReference type="Proteomes" id="UP000095606"/>
    </source>
</evidence>
<protein>
    <submittedName>
        <fullName evidence="1">Protein of uncharacterized function (DUF3828)</fullName>
    </submittedName>
</protein>
<dbReference type="RefSeq" id="WP_022301400.1">
    <property type="nucleotide sequence ID" value="NZ_JABFIA010000039.1"/>
</dbReference>
<name>A0A174KQW4_9BACE</name>
<accession>A0A642ML17</accession>
<gene>
    <name evidence="1" type="ORF">ERS852461_01923</name>
</gene>
<sequence>MKLRFVHLLLLQSIMLLPSCSSQSKKSMDTSTEPVDAQVNVADSSVDEQQAISMIKDFYEAYAVSCLSIGKEAVALGDSVKEKYLTKELIEKVDSLVKATDADPIIRAQDLGEDDIKTLVVKHLNDNWYQVGYTSAKGSQFERAVSIPVRVVNIGGQYQIDDITAENE</sequence>
<organism evidence="1 2">
    <name type="scientific">Bacteroides faecis</name>
    <dbReference type="NCBI Taxonomy" id="674529"/>
    <lineage>
        <taxon>Bacteria</taxon>
        <taxon>Pseudomonadati</taxon>
        <taxon>Bacteroidota</taxon>
        <taxon>Bacteroidia</taxon>
        <taxon>Bacteroidales</taxon>
        <taxon>Bacteroidaceae</taxon>
        <taxon>Bacteroides</taxon>
    </lineage>
</organism>